<dbReference type="Gene3D" id="3.55.50.10">
    <property type="entry name" value="Baseplate protein-like domains"/>
    <property type="match status" value="1"/>
</dbReference>
<dbReference type="SUPFAM" id="SSF69255">
    <property type="entry name" value="gp5 N-terminal domain-like"/>
    <property type="match status" value="1"/>
</dbReference>
<dbReference type="Pfam" id="PF04717">
    <property type="entry name" value="Phage_base_V"/>
    <property type="match status" value="1"/>
</dbReference>
<dbReference type="AlphaFoldDB" id="A0A227PCC4"/>
<dbReference type="InterPro" id="IPR006531">
    <property type="entry name" value="Gp5/Vgr_OB"/>
</dbReference>
<keyword evidence="3" id="KW-1185">Reference proteome</keyword>
<organism evidence="2 3">
    <name type="scientific">Flavobacterium araucananum</name>
    <dbReference type="NCBI Taxonomy" id="946678"/>
    <lineage>
        <taxon>Bacteria</taxon>
        <taxon>Pseudomonadati</taxon>
        <taxon>Bacteroidota</taxon>
        <taxon>Flavobacteriia</taxon>
        <taxon>Flavobacteriales</taxon>
        <taxon>Flavobacteriaceae</taxon>
        <taxon>Flavobacterium</taxon>
    </lineage>
</organism>
<proteinExistence type="predicted"/>
<dbReference type="SUPFAM" id="SSF69349">
    <property type="entry name" value="Phage fibre proteins"/>
    <property type="match status" value="1"/>
</dbReference>
<dbReference type="EMBL" id="MUGS01000014">
    <property type="protein sequence ID" value="OXG07133.1"/>
    <property type="molecule type" value="Genomic_DNA"/>
</dbReference>
<dbReference type="OrthoDB" id="727155at2"/>
<gene>
    <name evidence="2" type="ORF">B0A64_09995</name>
</gene>
<evidence type="ECO:0000313" key="2">
    <source>
        <dbReference type="EMBL" id="OXG07133.1"/>
    </source>
</evidence>
<accession>A0A227PCC4</accession>
<dbReference type="Gene3D" id="2.30.110.50">
    <property type="match status" value="1"/>
</dbReference>
<evidence type="ECO:0000259" key="1">
    <source>
        <dbReference type="Pfam" id="PF04717"/>
    </source>
</evidence>
<dbReference type="RefSeq" id="WP_089479358.1">
    <property type="nucleotide sequence ID" value="NZ_MUGS01000014.1"/>
</dbReference>
<protein>
    <submittedName>
        <fullName evidence="2">Vgr family protein</fullName>
    </submittedName>
</protein>
<reference evidence="2 3" key="1">
    <citation type="submission" date="2016-11" db="EMBL/GenBank/DDBJ databases">
        <title>Whole genomes of Flavobacteriaceae.</title>
        <authorList>
            <person name="Stine C."/>
            <person name="Li C."/>
            <person name="Tadesse D."/>
        </authorList>
    </citation>
    <scope>NUCLEOTIDE SEQUENCE [LARGE SCALE GENOMIC DNA]</scope>
    <source>
        <strain evidence="2 3">DSM 24704</strain>
    </source>
</reference>
<dbReference type="SUPFAM" id="SSF69279">
    <property type="entry name" value="Phage tail proteins"/>
    <property type="match status" value="1"/>
</dbReference>
<sequence length="615" mass="68803">MQQENITFGIEGKEISHFTTIELHQSINNHHKFVIKVPHTVIEKPMAYTIKNARKWMGKTVHIVLEDKNNFLGIITNIQFAQQDDQVGNQIIVSGFSKTILLESGKKLHSWEDTSLQEMIREIIKTAAQEQLQNDIVPEYTSKISYQTQYLETDFEYIKRLAKQYNEWLYYDGEKLLFGKPLSRDKTVNLTFGKNLFKLNIMLEASPVQFSAYTYNDDINKLYQAQTNTEIEGLSRLGNEVFESSQKLYATASFEYGNLATGYDIYLEQNLKKRQESAMAEANYITATSRNTQLKTGTFISIDAREEMSVNTAHLSGLDVTKTNYRNQEIGQYIITEIMHQVTDTNEYSNRFKALPASVKRLPEPEIALPQAQIQQAKVVDNNDPKNQGRVRVKMLWQQVRGGRTPWLRILTPDAGSSEAVPGNRGLVTIPEVGDDVMLAFRYNDPNRPFVLGSVFNGTTAKGGGAQNHMTSLSTKSGNAIKLNDNEGSMYLTDQGGANMKFDGAGNSITNAHTSSTINVGGKKGEAPQSFLKMDADGNIVLEGKTSIKLKVGEHLLSIDNEGLVQINGKDLKHTATESFDLQAKKVNQNAEGDNFKINSDQNVILSGGIEVKIK</sequence>
<comment type="caution">
    <text evidence="2">The sequence shown here is derived from an EMBL/GenBank/DDBJ whole genome shotgun (WGS) entry which is preliminary data.</text>
</comment>
<feature type="domain" description="Gp5/Type VI secretion system Vgr protein OB-fold" evidence="1">
    <location>
        <begin position="376"/>
        <end position="456"/>
    </location>
</feature>
<name>A0A227PCC4_9FLAO</name>
<dbReference type="InterPro" id="IPR037026">
    <property type="entry name" value="Vgr_OB-fold_dom_sf"/>
</dbReference>
<dbReference type="Pfam" id="PF05954">
    <property type="entry name" value="Phage_GPD"/>
    <property type="match status" value="1"/>
</dbReference>
<dbReference type="Proteomes" id="UP000214684">
    <property type="component" value="Unassembled WGS sequence"/>
</dbReference>
<dbReference type="Gene3D" id="2.40.50.230">
    <property type="entry name" value="Gp5 N-terminal domain"/>
    <property type="match status" value="1"/>
</dbReference>
<evidence type="ECO:0000313" key="3">
    <source>
        <dbReference type="Proteomes" id="UP000214684"/>
    </source>
</evidence>